<dbReference type="RefSeq" id="WP_099149206.1">
    <property type="nucleotide sequence ID" value="NZ_PDUD01000010.1"/>
</dbReference>
<sequence length="358" mass="40642">MNRPEWLLDSGGDHERYWFRTPMGLEAEAAAEIGAVLPVERSVQTHRNVFVRLKAGADLDHRELVRKIRLVDDVYAFWGGCRGMDRSKDSVQSIIPFLEAVLDRNLAGDHSGGYIRPTVSFVGKRNFNRFYVEEIIGRQITRHSGLQVLNNENKDGKVDGELRLRCHIEDDTAFFGLGLWDTPLHRRPWRNIRYDGQLHTTVAAAMARALAPPPGSHILDPFCGSGTILIESALRHPECTHEGWDISEEALSIALKSSEQAGVNIELHSENSLRQLPEKTGYYLLSNPPWDEKHQISEGNIAGFVAGLEQWLRHSSVSVLLLPTELRELLEEKLERKSERIATTRIRGKLAEIIRFRY</sequence>
<dbReference type="Gene3D" id="3.30.2130.30">
    <property type="match status" value="1"/>
</dbReference>
<dbReference type="AlphaFoldDB" id="A0A2D0NFM4"/>
<dbReference type="InterPro" id="IPR053943">
    <property type="entry name" value="RlmKL-like_Mtase_CS"/>
</dbReference>
<dbReference type="Pfam" id="PF01170">
    <property type="entry name" value="UPF0020"/>
    <property type="match status" value="1"/>
</dbReference>
<organism evidence="7 8">
    <name type="scientific">Flavilitoribacter nigricans (strain ATCC 23147 / DSM 23189 / NBRC 102662 / NCIMB 1420 / SS-2)</name>
    <name type="common">Lewinella nigricans</name>
    <dbReference type="NCBI Taxonomy" id="1122177"/>
    <lineage>
        <taxon>Bacteria</taxon>
        <taxon>Pseudomonadati</taxon>
        <taxon>Bacteroidota</taxon>
        <taxon>Saprospiria</taxon>
        <taxon>Saprospirales</taxon>
        <taxon>Lewinellaceae</taxon>
        <taxon>Flavilitoribacter</taxon>
    </lineage>
</organism>
<dbReference type="Gene3D" id="3.40.50.150">
    <property type="entry name" value="Vaccinia Virus protein VP39"/>
    <property type="match status" value="1"/>
</dbReference>
<dbReference type="InterPro" id="IPR029063">
    <property type="entry name" value="SAM-dependent_MTases_sf"/>
</dbReference>
<comment type="subcellular location">
    <subcellularLocation>
        <location evidence="1">Cytoplasm</location>
    </subcellularLocation>
</comment>
<dbReference type="PANTHER" id="PTHR14911">
    <property type="entry name" value="THUMP DOMAIN-CONTAINING"/>
    <property type="match status" value="1"/>
</dbReference>
<dbReference type="GO" id="GO:0030488">
    <property type="term" value="P:tRNA methylation"/>
    <property type="evidence" value="ECO:0007669"/>
    <property type="project" value="TreeGrafter"/>
</dbReference>
<accession>A0A2D0NFM4</accession>
<proteinExistence type="predicted"/>
<dbReference type="OrthoDB" id="9809404at2"/>
<dbReference type="Proteomes" id="UP000223913">
    <property type="component" value="Unassembled WGS sequence"/>
</dbReference>
<keyword evidence="3" id="KW-0489">Methyltransferase</keyword>
<evidence type="ECO:0000256" key="3">
    <source>
        <dbReference type="ARBA" id="ARBA00022603"/>
    </source>
</evidence>
<dbReference type="PANTHER" id="PTHR14911:SF13">
    <property type="entry name" value="TRNA (GUANINE(6)-N2)-METHYLTRANSFERASE THUMP3"/>
    <property type="match status" value="1"/>
</dbReference>
<evidence type="ECO:0000256" key="2">
    <source>
        <dbReference type="ARBA" id="ARBA00022490"/>
    </source>
</evidence>
<evidence type="ECO:0000256" key="5">
    <source>
        <dbReference type="ARBA" id="ARBA00022694"/>
    </source>
</evidence>
<evidence type="ECO:0000259" key="6">
    <source>
        <dbReference type="Pfam" id="PF01170"/>
    </source>
</evidence>
<reference evidence="7 8" key="1">
    <citation type="submission" date="2017-10" db="EMBL/GenBank/DDBJ databases">
        <title>The draft genome sequence of Lewinella nigricans NBRC 102662.</title>
        <authorList>
            <person name="Wang K."/>
        </authorList>
    </citation>
    <scope>NUCLEOTIDE SEQUENCE [LARGE SCALE GENOMIC DNA]</scope>
    <source>
        <strain evidence="7 8">NBRC 102662</strain>
    </source>
</reference>
<protein>
    <recommendedName>
        <fullName evidence="6">Ribosomal RNA large subunit methyltransferase K/L-like methyltransferase domain-containing protein</fullName>
    </recommendedName>
</protein>
<dbReference type="CDD" id="cd02440">
    <property type="entry name" value="AdoMet_MTases"/>
    <property type="match status" value="1"/>
</dbReference>
<gene>
    <name evidence="7" type="ORF">CRP01_06505</name>
</gene>
<keyword evidence="5" id="KW-0819">tRNA processing</keyword>
<comment type="caution">
    <text evidence="7">The sequence shown here is derived from an EMBL/GenBank/DDBJ whole genome shotgun (WGS) entry which is preliminary data.</text>
</comment>
<evidence type="ECO:0000256" key="1">
    <source>
        <dbReference type="ARBA" id="ARBA00004496"/>
    </source>
</evidence>
<name>A0A2D0NFM4_FLAN2</name>
<dbReference type="EMBL" id="PDUD01000010">
    <property type="protein sequence ID" value="PHN07277.1"/>
    <property type="molecule type" value="Genomic_DNA"/>
</dbReference>
<dbReference type="GO" id="GO:0016423">
    <property type="term" value="F:tRNA (guanine) methyltransferase activity"/>
    <property type="evidence" value="ECO:0007669"/>
    <property type="project" value="TreeGrafter"/>
</dbReference>
<dbReference type="PROSITE" id="PS01261">
    <property type="entry name" value="UPF0020"/>
    <property type="match status" value="1"/>
</dbReference>
<feature type="domain" description="Ribosomal RNA large subunit methyltransferase K/L-like methyltransferase" evidence="6">
    <location>
        <begin position="187"/>
        <end position="297"/>
    </location>
</feature>
<evidence type="ECO:0000313" key="8">
    <source>
        <dbReference type="Proteomes" id="UP000223913"/>
    </source>
</evidence>
<dbReference type="SUPFAM" id="SSF53335">
    <property type="entry name" value="S-adenosyl-L-methionine-dependent methyltransferases"/>
    <property type="match status" value="1"/>
</dbReference>
<evidence type="ECO:0000256" key="4">
    <source>
        <dbReference type="ARBA" id="ARBA00022679"/>
    </source>
</evidence>
<keyword evidence="4" id="KW-0808">Transferase</keyword>
<dbReference type="GO" id="GO:0005737">
    <property type="term" value="C:cytoplasm"/>
    <property type="evidence" value="ECO:0007669"/>
    <property type="project" value="UniProtKB-SubCell"/>
</dbReference>
<dbReference type="InterPro" id="IPR000241">
    <property type="entry name" value="RlmKL-like_Mtase"/>
</dbReference>
<keyword evidence="2" id="KW-0963">Cytoplasm</keyword>
<evidence type="ECO:0000313" key="7">
    <source>
        <dbReference type="EMBL" id="PHN07277.1"/>
    </source>
</evidence>
<keyword evidence="8" id="KW-1185">Reference proteome</keyword>